<gene>
    <name evidence="2" type="ORF">CZ674_08340</name>
</gene>
<dbReference type="Proteomes" id="UP000195787">
    <property type="component" value="Unassembled WGS sequence"/>
</dbReference>
<dbReference type="AlphaFoldDB" id="A0A1R4G2R2"/>
<evidence type="ECO:0000256" key="1">
    <source>
        <dbReference type="SAM" id="MobiDB-lite"/>
    </source>
</evidence>
<feature type="compositionally biased region" description="Acidic residues" evidence="1">
    <location>
        <begin position="48"/>
        <end position="69"/>
    </location>
</feature>
<dbReference type="RefSeq" id="WP_086992089.1">
    <property type="nucleotide sequence ID" value="NZ_FUHU01000036.1"/>
</dbReference>
<sequence length="103" mass="11221">MSSNDTNDWAEQMAEGEESDGSIGNGAEPRASEQLGMYGGEDRRVDSEDTPDGYELRDEEWADDDPADVDVEHGGESTARDTDDNGVDDTVMPEGTDIVIDEY</sequence>
<protein>
    <submittedName>
        <fullName evidence="2">Uncharacterized protein</fullName>
    </submittedName>
</protein>
<proteinExistence type="predicted"/>
<name>A0A1R4G2R2_9MICO</name>
<dbReference type="GeneID" id="303173221"/>
<dbReference type="OrthoDB" id="5117266at2"/>
<keyword evidence="3" id="KW-1185">Reference proteome</keyword>
<feature type="region of interest" description="Disordered" evidence="1">
    <location>
        <begin position="1"/>
        <end position="103"/>
    </location>
</feature>
<evidence type="ECO:0000313" key="3">
    <source>
        <dbReference type="Proteomes" id="UP000195787"/>
    </source>
</evidence>
<feature type="compositionally biased region" description="Basic and acidic residues" evidence="1">
    <location>
        <begin position="70"/>
        <end position="83"/>
    </location>
</feature>
<organism evidence="2 3">
    <name type="scientific">Agrococcus casei LMG 22410</name>
    <dbReference type="NCBI Taxonomy" id="1255656"/>
    <lineage>
        <taxon>Bacteria</taxon>
        <taxon>Bacillati</taxon>
        <taxon>Actinomycetota</taxon>
        <taxon>Actinomycetes</taxon>
        <taxon>Micrococcales</taxon>
        <taxon>Microbacteriaceae</taxon>
        <taxon>Agrococcus</taxon>
    </lineage>
</organism>
<dbReference type="EMBL" id="FUHU01000036">
    <property type="protein sequence ID" value="SJM62456.1"/>
    <property type="molecule type" value="Genomic_DNA"/>
</dbReference>
<accession>A0A1R4G2R2</accession>
<reference evidence="2 3" key="1">
    <citation type="submission" date="2017-02" db="EMBL/GenBank/DDBJ databases">
        <authorList>
            <person name="Peterson S.W."/>
        </authorList>
    </citation>
    <scope>NUCLEOTIDE SEQUENCE [LARGE SCALE GENOMIC DNA]</scope>
    <source>
        <strain evidence="2 3">LMG 22410</strain>
    </source>
</reference>
<evidence type="ECO:0000313" key="2">
    <source>
        <dbReference type="EMBL" id="SJM62456.1"/>
    </source>
</evidence>